<sequence>MKTKVLSGVASLMLLFGLAACQTAQESSTNAQMTCSAQGLKAGTSRYQKCVAATYQSNRQQAQQAQNNVAAGAAVGVLGGVVLGTALDNHDHYHHRRYYRGCGYYGCY</sequence>
<gene>
    <name evidence="2" type="ORF">SAMN05216548_11929</name>
</gene>
<feature type="chain" id="PRO_5011588508" evidence="1">
    <location>
        <begin position="25"/>
        <end position="108"/>
    </location>
</feature>
<name>A0A1H9PAU1_9HYPH</name>
<dbReference type="AlphaFoldDB" id="A0A1H9PAU1"/>
<feature type="signal peptide" evidence="1">
    <location>
        <begin position="1"/>
        <end position="24"/>
    </location>
</feature>
<organism evidence="2 3">
    <name type="scientific">Faunimonas pinastri</name>
    <dbReference type="NCBI Taxonomy" id="1855383"/>
    <lineage>
        <taxon>Bacteria</taxon>
        <taxon>Pseudomonadati</taxon>
        <taxon>Pseudomonadota</taxon>
        <taxon>Alphaproteobacteria</taxon>
        <taxon>Hyphomicrobiales</taxon>
        <taxon>Afifellaceae</taxon>
        <taxon>Faunimonas</taxon>
    </lineage>
</organism>
<evidence type="ECO:0000313" key="2">
    <source>
        <dbReference type="EMBL" id="SER45318.1"/>
    </source>
</evidence>
<accession>A0A1H9PAU1</accession>
<proteinExistence type="predicted"/>
<keyword evidence="1" id="KW-0732">Signal</keyword>
<dbReference type="PROSITE" id="PS51257">
    <property type="entry name" value="PROKAR_LIPOPROTEIN"/>
    <property type="match status" value="1"/>
</dbReference>
<keyword evidence="3" id="KW-1185">Reference proteome</keyword>
<evidence type="ECO:0000313" key="3">
    <source>
        <dbReference type="Proteomes" id="UP000199647"/>
    </source>
</evidence>
<protein>
    <submittedName>
        <fullName evidence="2">Uncharacterized protein</fullName>
    </submittedName>
</protein>
<evidence type="ECO:0000256" key="1">
    <source>
        <dbReference type="SAM" id="SignalP"/>
    </source>
</evidence>
<dbReference type="OrthoDB" id="8404196at2"/>
<dbReference type="EMBL" id="FOFG01000019">
    <property type="protein sequence ID" value="SER45318.1"/>
    <property type="molecule type" value="Genomic_DNA"/>
</dbReference>
<dbReference type="Proteomes" id="UP000199647">
    <property type="component" value="Unassembled WGS sequence"/>
</dbReference>
<reference evidence="2 3" key="1">
    <citation type="submission" date="2016-10" db="EMBL/GenBank/DDBJ databases">
        <authorList>
            <person name="de Groot N.N."/>
        </authorList>
    </citation>
    <scope>NUCLEOTIDE SEQUENCE [LARGE SCALE GENOMIC DNA]</scope>
    <source>
        <strain evidence="2 3">A52C2</strain>
    </source>
</reference>